<sequence>MNALKLNAMPHISDEELLDYKVQIEDAKEEKRVTDYAHTKKIRDEKENTKKFKIATIILGIIALIGIAGTIYFMNFYVSDNLIEISKANAQKKVLQDKINTLEEDLKTMAMNQEINESAALAEQNRASLSDEIIYAVQVGAFQKKDLSMYSDKFVNFKEIKDGNFNKYALGNFASLSEAKEFRKELVRLGFRNAFIASYQNGERLKIEEAW</sequence>
<organism evidence="3 4">
    <name type="scientific">Aquimarina addita</name>
    <dbReference type="NCBI Taxonomy" id="870485"/>
    <lineage>
        <taxon>Bacteria</taxon>
        <taxon>Pseudomonadati</taxon>
        <taxon>Bacteroidota</taxon>
        <taxon>Flavobacteriia</taxon>
        <taxon>Flavobacteriales</taxon>
        <taxon>Flavobacteriaceae</taxon>
        <taxon>Aquimarina</taxon>
    </lineage>
</organism>
<comment type="caution">
    <text evidence="3">The sequence shown here is derived from an EMBL/GenBank/DDBJ whole genome shotgun (WGS) entry which is preliminary data.</text>
</comment>
<evidence type="ECO:0000313" key="4">
    <source>
        <dbReference type="Proteomes" id="UP001500459"/>
    </source>
</evidence>
<evidence type="ECO:0000256" key="1">
    <source>
        <dbReference type="SAM" id="Coils"/>
    </source>
</evidence>
<keyword evidence="2" id="KW-1133">Transmembrane helix</keyword>
<dbReference type="Proteomes" id="UP001500459">
    <property type="component" value="Unassembled WGS sequence"/>
</dbReference>
<proteinExistence type="predicted"/>
<keyword evidence="2" id="KW-0472">Membrane</keyword>
<protein>
    <recommendedName>
        <fullName evidence="5">SPOR domain-containing protein</fullName>
    </recommendedName>
</protein>
<gene>
    <name evidence="3" type="ORF">GCM10022393_37610</name>
</gene>
<evidence type="ECO:0000313" key="3">
    <source>
        <dbReference type="EMBL" id="GAA3519878.1"/>
    </source>
</evidence>
<dbReference type="RefSeq" id="WP_344930092.1">
    <property type="nucleotide sequence ID" value="NZ_BAABCW010000022.1"/>
</dbReference>
<accession>A0ABP6UUI5</accession>
<keyword evidence="4" id="KW-1185">Reference proteome</keyword>
<keyword evidence="2" id="KW-0812">Transmembrane</keyword>
<evidence type="ECO:0008006" key="5">
    <source>
        <dbReference type="Google" id="ProtNLM"/>
    </source>
</evidence>
<reference evidence="4" key="1">
    <citation type="journal article" date="2019" name="Int. J. Syst. Evol. Microbiol.">
        <title>The Global Catalogue of Microorganisms (GCM) 10K type strain sequencing project: providing services to taxonomists for standard genome sequencing and annotation.</title>
        <authorList>
            <consortium name="The Broad Institute Genomics Platform"/>
            <consortium name="The Broad Institute Genome Sequencing Center for Infectious Disease"/>
            <person name="Wu L."/>
            <person name="Ma J."/>
        </authorList>
    </citation>
    <scope>NUCLEOTIDE SEQUENCE [LARGE SCALE GENOMIC DNA]</scope>
    <source>
        <strain evidence="4">JCM 17106</strain>
    </source>
</reference>
<dbReference type="SUPFAM" id="SSF110997">
    <property type="entry name" value="Sporulation related repeat"/>
    <property type="match status" value="1"/>
</dbReference>
<dbReference type="EMBL" id="BAABCW010000022">
    <property type="protein sequence ID" value="GAA3519878.1"/>
    <property type="molecule type" value="Genomic_DNA"/>
</dbReference>
<feature type="coiled-coil region" evidence="1">
    <location>
        <begin position="85"/>
        <end position="132"/>
    </location>
</feature>
<evidence type="ECO:0000256" key="2">
    <source>
        <dbReference type="SAM" id="Phobius"/>
    </source>
</evidence>
<feature type="transmembrane region" description="Helical" evidence="2">
    <location>
        <begin position="52"/>
        <end position="74"/>
    </location>
</feature>
<dbReference type="InterPro" id="IPR036680">
    <property type="entry name" value="SPOR-like_sf"/>
</dbReference>
<name>A0ABP6UUI5_9FLAO</name>
<keyword evidence="1" id="KW-0175">Coiled coil</keyword>